<accession>A0A4S8S2S2</accession>
<dbReference type="EMBL" id="QZAF01000993">
    <property type="protein sequence ID" value="THV63914.1"/>
    <property type="molecule type" value="Genomic_DNA"/>
</dbReference>
<dbReference type="Proteomes" id="UP000304951">
    <property type="component" value="Unassembled WGS sequence"/>
</dbReference>
<name>A0A4S8S2S2_AURPU</name>
<gene>
    <name evidence="1" type="ORF">D6D28_10297</name>
</gene>
<organism evidence="1 2">
    <name type="scientific">Aureobasidium pullulans</name>
    <name type="common">Black yeast</name>
    <name type="synonym">Pullularia pullulans</name>
    <dbReference type="NCBI Taxonomy" id="5580"/>
    <lineage>
        <taxon>Eukaryota</taxon>
        <taxon>Fungi</taxon>
        <taxon>Dikarya</taxon>
        <taxon>Ascomycota</taxon>
        <taxon>Pezizomycotina</taxon>
        <taxon>Dothideomycetes</taxon>
        <taxon>Dothideomycetidae</taxon>
        <taxon>Dothideales</taxon>
        <taxon>Saccotheciaceae</taxon>
        <taxon>Aureobasidium</taxon>
    </lineage>
</organism>
<proteinExistence type="predicted"/>
<reference evidence="1 2" key="1">
    <citation type="submission" date="2018-10" db="EMBL/GenBank/DDBJ databases">
        <title>Fifty Aureobasidium pullulans genomes reveal a recombining polyextremotolerant generalist.</title>
        <authorList>
            <person name="Gostincar C."/>
            <person name="Turk M."/>
            <person name="Zajc J."/>
            <person name="Gunde-Cimerman N."/>
        </authorList>
    </citation>
    <scope>NUCLEOTIDE SEQUENCE [LARGE SCALE GENOMIC DNA]</scope>
    <source>
        <strain evidence="1 2">EXF-11900</strain>
    </source>
</reference>
<evidence type="ECO:0000313" key="1">
    <source>
        <dbReference type="EMBL" id="THV63914.1"/>
    </source>
</evidence>
<evidence type="ECO:0000313" key="2">
    <source>
        <dbReference type="Proteomes" id="UP000304951"/>
    </source>
</evidence>
<comment type="caution">
    <text evidence="1">The sequence shown here is derived from an EMBL/GenBank/DDBJ whole genome shotgun (WGS) entry which is preliminary data.</text>
</comment>
<sequence>MAGTGPTLLQTTAQVRSSNIRFIQSSSSSLQTLSSLPTDQLVILFTPAIPSTDGHEDPFEILGRSLSKWRARVRHVPFVAKVGLTDLHVAWIRKSGAIVVVNCDPALLMNSKTNTRMPSQSKFTAQVAAILRDNCGGSQVPLSSVCIGLSVAPPADTSGYDNVIVSRYYSKAAMEQSASMLMCQ</sequence>
<protein>
    <submittedName>
        <fullName evidence="1">Uncharacterized protein</fullName>
    </submittedName>
</protein>
<dbReference type="AlphaFoldDB" id="A0A4S8S2S2"/>